<sequence length="657" mass="76185">MAIWNDEEKTIVILMSFLSLVMSVWITFIYLKFKELQRHPSGLFFWISVFDIGISQHTISLFLSPRIASAGNYLKELFYVLSFHQMTSKESDDISCAINQMMLCGFLSGMMCYNICVCVDLIITIRNPLIEGRSRMKYYHLCSIIVTSGEVIYNIAKNLSSRECQSSNDSFIDELMNFGVLTVLFFIYLVVGIVSFFYALIKLSNEMIPQHNAAKIYFRRHILYITIFWLLWGVAAIAYWSNDMLNSYGSYLCIFLIVSAGFILAVIRNSESAFLKKSIYFLRRRKVKDTMKEPPDMWNTPISNIIYSDLKAQTTFCILSGLYEAMKNSRSSSFIASQATFTERDYAARINHEVKLNPYNSQGLNIFKLQAPYFVVTEYAPSVFAHLRSFDKIEKYLILESLNPDNNLSALIKIHEKKGGSGSLFMFTDDQKFFMKTIAKKERQFFIRDLLKGYHHHIKKEEKSILCRTYGLFTIRVPGLSPIELMLGQNLMVPGILKYYDLKGSSINRQTNSPEENFIGPFKDGDFIADQNELVLHPMVRDSLMEGIHADVQFLLRHGIMDYSLLVFIIDKPRNFTDLIPDAYNQEWYKLSIIDYLGKYDYARKMEHYYKAVKIGQNVYLCSVVDPKRYANRFLNFLHTRVLRTFASIIGSCDERF</sequence>
<comment type="caution">
    <text evidence="4">The sequence shown here is derived from an EMBL/GenBank/DDBJ whole genome shotgun (WGS) entry which is preliminary data.</text>
</comment>
<feature type="transmembrane region" description="Helical" evidence="2">
    <location>
        <begin position="176"/>
        <end position="201"/>
    </location>
</feature>
<dbReference type="PANTHER" id="PTHR23086">
    <property type="entry name" value="PHOSPHATIDYLINOSITOL-4-PHOSPHATE 5-KINASE"/>
    <property type="match status" value="1"/>
</dbReference>
<evidence type="ECO:0000256" key="2">
    <source>
        <dbReference type="SAM" id="Phobius"/>
    </source>
</evidence>
<dbReference type="EMBL" id="CAJZBQ010000033">
    <property type="protein sequence ID" value="CAG9323259.1"/>
    <property type="molecule type" value="Genomic_DNA"/>
</dbReference>
<dbReference type="PROSITE" id="PS51455">
    <property type="entry name" value="PIPK"/>
    <property type="match status" value="1"/>
</dbReference>
<keyword evidence="1" id="KW-0547">Nucleotide-binding</keyword>
<dbReference type="Proteomes" id="UP001162131">
    <property type="component" value="Unassembled WGS sequence"/>
</dbReference>
<dbReference type="Gene3D" id="3.30.810.10">
    <property type="entry name" value="2-Layer Sandwich"/>
    <property type="match status" value="1"/>
</dbReference>
<feature type="transmembrane region" description="Helical" evidence="2">
    <location>
        <begin position="43"/>
        <end position="63"/>
    </location>
</feature>
<dbReference type="PANTHER" id="PTHR23086:SF8">
    <property type="entry name" value="PHOSPHATIDYLINOSITOL 5-PHOSPHATE 4-KINASE, ISOFORM A"/>
    <property type="match status" value="1"/>
</dbReference>
<dbReference type="SUPFAM" id="SSF56104">
    <property type="entry name" value="SAICAR synthase-like"/>
    <property type="match status" value="1"/>
</dbReference>
<keyword evidence="5" id="KW-1185">Reference proteome</keyword>
<protein>
    <recommendedName>
        <fullName evidence="3">PIPK domain-containing protein</fullName>
    </recommendedName>
</protein>
<keyword evidence="1" id="KW-0418">Kinase</keyword>
<dbReference type="InterPro" id="IPR027483">
    <property type="entry name" value="PInositol-4-P-4/5-kinase_C_sf"/>
</dbReference>
<evidence type="ECO:0000313" key="4">
    <source>
        <dbReference type="EMBL" id="CAG9323259.1"/>
    </source>
</evidence>
<dbReference type="GO" id="GO:0046854">
    <property type="term" value="P:phosphatidylinositol phosphate biosynthetic process"/>
    <property type="evidence" value="ECO:0007669"/>
    <property type="project" value="TreeGrafter"/>
</dbReference>
<keyword evidence="2" id="KW-1133">Transmembrane helix</keyword>
<keyword evidence="1" id="KW-0067">ATP-binding</keyword>
<feature type="transmembrane region" description="Helical" evidence="2">
    <location>
        <begin position="248"/>
        <end position="267"/>
    </location>
</feature>
<keyword evidence="2" id="KW-0812">Transmembrane</keyword>
<dbReference type="GO" id="GO:0005886">
    <property type="term" value="C:plasma membrane"/>
    <property type="evidence" value="ECO:0007669"/>
    <property type="project" value="TreeGrafter"/>
</dbReference>
<feature type="transmembrane region" description="Helical" evidence="2">
    <location>
        <begin position="222"/>
        <end position="242"/>
    </location>
</feature>
<organism evidence="4 5">
    <name type="scientific">Blepharisma stoltei</name>
    <dbReference type="NCBI Taxonomy" id="1481888"/>
    <lineage>
        <taxon>Eukaryota</taxon>
        <taxon>Sar</taxon>
        <taxon>Alveolata</taxon>
        <taxon>Ciliophora</taxon>
        <taxon>Postciliodesmatophora</taxon>
        <taxon>Heterotrichea</taxon>
        <taxon>Heterotrichida</taxon>
        <taxon>Blepharismidae</taxon>
        <taxon>Blepharisma</taxon>
    </lineage>
</organism>
<feature type="transmembrane region" description="Helical" evidence="2">
    <location>
        <begin position="100"/>
        <end position="126"/>
    </location>
</feature>
<dbReference type="Gene3D" id="1.20.1070.10">
    <property type="entry name" value="Rhodopsin 7-helix transmembrane proteins"/>
    <property type="match status" value="1"/>
</dbReference>
<name>A0AAU9J4U8_9CILI</name>
<dbReference type="Gene3D" id="3.30.800.10">
    <property type="entry name" value="Phosphatidylinositol Phosphate Kinase II Beta"/>
    <property type="match status" value="1"/>
</dbReference>
<evidence type="ECO:0000259" key="3">
    <source>
        <dbReference type="PROSITE" id="PS51455"/>
    </source>
</evidence>
<feature type="transmembrane region" description="Helical" evidence="2">
    <location>
        <begin position="12"/>
        <end position="31"/>
    </location>
</feature>
<dbReference type="CDD" id="cd00139">
    <property type="entry name" value="PIPKc"/>
    <property type="match status" value="1"/>
</dbReference>
<keyword evidence="1" id="KW-0808">Transferase</keyword>
<evidence type="ECO:0000256" key="1">
    <source>
        <dbReference type="PROSITE-ProRule" id="PRU00781"/>
    </source>
</evidence>
<dbReference type="AlphaFoldDB" id="A0AAU9J4U8"/>
<dbReference type="GO" id="GO:0005524">
    <property type="term" value="F:ATP binding"/>
    <property type="evidence" value="ECO:0007669"/>
    <property type="project" value="UniProtKB-UniRule"/>
</dbReference>
<proteinExistence type="predicted"/>
<dbReference type="InterPro" id="IPR027484">
    <property type="entry name" value="PInositol-4-P-5-kinase_N"/>
</dbReference>
<gene>
    <name evidence="4" type="ORF">BSTOLATCC_MIC33160</name>
</gene>
<dbReference type="InterPro" id="IPR002498">
    <property type="entry name" value="PInositol-4-P-4/5-kinase_core"/>
</dbReference>
<feature type="domain" description="PIPK" evidence="3">
    <location>
        <begin position="311"/>
        <end position="642"/>
    </location>
</feature>
<accession>A0AAU9J4U8</accession>
<keyword evidence="2" id="KW-0472">Membrane</keyword>
<evidence type="ECO:0000313" key="5">
    <source>
        <dbReference type="Proteomes" id="UP001162131"/>
    </source>
</evidence>
<dbReference type="Pfam" id="PF01504">
    <property type="entry name" value="PIP5K"/>
    <property type="match status" value="2"/>
</dbReference>
<dbReference type="SMART" id="SM00330">
    <property type="entry name" value="PIPKc"/>
    <property type="match status" value="1"/>
</dbReference>
<reference evidence="4" key="1">
    <citation type="submission" date="2021-09" db="EMBL/GenBank/DDBJ databases">
        <authorList>
            <consortium name="AG Swart"/>
            <person name="Singh M."/>
            <person name="Singh A."/>
            <person name="Seah K."/>
            <person name="Emmerich C."/>
        </authorList>
    </citation>
    <scope>NUCLEOTIDE SEQUENCE</scope>
    <source>
        <strain evidence="4">ATCC30299</strain>
    </source>
</reference>
<dbReference type="InterPro" id="IPR023610">
    <property type="entry name" value="PInositol-4/5-P-5/4-kinase"/>
</dbReference>
<dbReference type="GO" id="GO:0016308">
    <property type="term" value="F:1-phosphatidylinositol-4-phosphate 5-kinase activity"/>
    <property type="evidence" value="ECO:0007669"/>
    <property type="project" value="TreeGrafter"/>
</dbReference>